<dbReference type="RefSeq" id="WP_146975598.1">
    <property type="nucleotide sequence ID" value="NZ_VOSL01000059.1"/>
</dbReference>
<reference evidence="2 3" key="1">
    <citation type="submission" date="2019-08" db="EMBL/GenBank/DDBJ databases">
        <title>Bradymonadales sp. TMQ2.</title>
        <authorList>
            <person name="Liang Q."/>
        </authorList>
    </citation>
    <scope>NUCLEOTIDE SEQUENCE [LARGE SCALE GENOMIC DNA]</scope>
    <source>
        <strain evidence="2 3">TMQ2</strain>
    </source>
</reference>
<evidence type="ECO:0000256" key="1">
    <source>
        <dbReference type="SAM" id="Phobius"/>
    </source>
</evidence>
<gene>
    <name evidence="2" type="ORF">FRC96_15060</name>
</gene>
<name>A0A5C6X978_9DELT</name>
<dbReference type="AlphaFoldDB" id="A0A5C6X978"/>
<feature type="transmembrane region" description="Helical" evidence="1">
    <location>
        <begin position="149"/>
        <end position="167"/>
    </location>
</feature>
<evidence type="ECO:0000313" key="3">
    <source>
        <dbReference type="Proteomes" id="UP000321046"/>
    </source>
</evidence>
<sequence>MTFWCQALDNQSDDIYAVWKNDKLNRITDTNTQRTLNQAIARTRQQGQRLRDTDQIQADIYFPPILANDGEFLLQLATTSKDVAGRRVIITCHGDTKAENQAVWQDQIISAIDAFTTEQSLPLNVDDSELRHVLNEIADKKKARRNIQLTVGGVLAASAALILIWILRAL</sequence>
<keyword evidence="1" id="KW-0812">Transmembrane</keyword>
<keyword evidence="1" id="KW-1133">Transmembrane helix</keyword>
<protein>
    <submittedName>
        <fullName evidence="2">Uncharacterized protein</fullName>
    </submittedName>
</protein>
<accession>A0A5C6X978</accession>
<organism evidence="2 3">
    <name type="scientific">Lujinxingia vulgaris</name>
    <dbReference type="NCBI Taxonomy" id="2600176"/>
    <lineage>
        <taxon>Bacteria</taxon>
        <taxon>Deltaproteobacteria</taxon>
        <taxon>Bradymonadales</taxon>
        <taxon>Lujinxingiaceae</taxon>
        <taxon>Lujinxingia</taxon>
    </lineage>
</organism>
<comment type="caution">
    <text evidence="2">The sequence shown here is derived from an EMBL/GenBank/DDBJ whole genome shotgun (WGS) entry which is preliminary data.</text>
</comment>
<evidence type="ECO:0000313" key="2">
    <source>
        <dbReference type="EMBL" id="TXD33789.1"/>
    </source>
</evidence>
<dbReference type="Proteomes" id="UP000321046">
    <property type="component" value="Unassembled WGS sequence"/>
</dbReference>
<keyword evidence="1" id="KW-0472">Membrane</keyword>
<proteinExistence type="predicted"/>
<dbReference type="EMBL" id="VOSL01000059">
    <property type="protein sequence ID" value="TXD33789.1"/>
    <property type="molecule type" value="Genomic_DNA"/>
</dbReference>